<feature type="compositionally biased region" description="Acidic residues" evidence="7">
    <location>
        <begin position="765"/>
        <end position="870"/>
    </location>
</feature>
<feature type="region of interest" description="Disordered" evidence="7">
    <location>
        <begin position="190"/>
        <end position="1144"/>
    </location>
</feature>
<feature type="compositionally biased region" description="Low complexity" evidence="7">
    <location>
        <begin position="86"/>
        <end position="95"/>
    </location>
</feature>
<feature type="compositionally biased region" description="Basic and acidic residues" evidence="7">
    <location>
        <begin position="871"/>
        <end position="914"/>
    </location>
</feature>
<evidence type="ECO:0000256" key="3">
    <source>
        <dbReference type="ARBA" id="ARBA00022763"/>
    </source>
</evidence>
<feature type="compositionally biased region" description="Basic and acidic residues" evidence="7">
    <location>
        <begin position="314"/>
        <end position="337"/>
    </location>
</feature>
<feature type="compositionally biased region" description="Basic and acidic residues" evidence="7">
    <location>
        <begin position="438"/>
        <end position="554"/>
    </location>
</feature>
<feature type="compositionally biased region" description="Polar residues" evidence="7">
    <location>
        <begin position="1676"/>
        <end position="1690"/>
    </location>
</feature>
<evidence type="ECO:0000256" key="7">
    <source>
        <dbReference type="SAM" id="MobiDB-lite"/>
    </source>
</evidence>
<feature type="compositionally biased region" description="Polar residues" evidence="7">
    <location>
        <begin position="69"/>
        <end position="79"/>
    </location>
</feature>
<feature type="compositionally biased region" description="Basic and acidic residues" evidence="7">
    <location>
        <begin position="347"/>
        <end position="357"/>
    </location>
</feature>
<feature type="compositionally biased region" description="Basic and acidic residues" evidence="7">
    <location>
        <begin position="382"/>
        <end position="431"/>
    </location>
</feature>
<feature type="region of interest" description="Disordered" evidence="7">
    <location>
        <begin position="1730"/>
        <end position="1765"/>
    </location>
</feature>
<feature type="compositionally biased region" description="Basic and acidic residues" evidence="7">
    <location>
        <begin position="169"/>
        <end position="178"/>
    </location>
</feature>
<dbReference type="GO" id="GO:0006334">
    <property type="term" value="P:nucleosome assembly"/>
    <property type="evidence" value="ECO:0007669"/>
    <property type="project" value="TreeGrafter"/>
</dbReference>
<keyword evidence="6" id="KW-0539">Nucleus</keyword>
<feature type="compositionally biased region" description="Acidic residues" evidence="7">
    <location>
        <begin position="975"/>
        <end position="1015"/>
    </location>
</feature>
<dbReference type="GO" id="GO:0005634">
    <property type="term" value="C:nucleus"/>
    <property type="evidence" value="ECO:0007669"/>
    <property type="project" value="UniProtKB-SubCell"/>
</dbReference>
<protein>
    <submittedName>
        <fullName evidence="10">Chromatin assembly factor 1 subunit A-A-like</fullName>
    </submittedName>
</protein>
<evidence type="ECO:0000259" key="8">
    <source>
        <dbReference type="Pfam" id="PF11600"/>
    </source>
</evidence>
<organism evidence="10 11">
    <name type="scientific">Homarus americanus</name>
    <name type="common">American lobster</name>
    <dbReference type="NCBI Taxonomy" id="6706"/>
    <lineage>
        <taxon>Eukaryota</taxon>
        <taxon>Metazoa</taxon>
        <taxon>Ecdysozoa</taxon>
        <taxon>Arthropoda</taxon>
        <taxon>Crustacea</taxon>
        <taxon>Multicrustacea</taxon>
        <taxon>Malacostraca</taxon>
        <taxon>Eumalacostraca</taxon>
        <taxon>Eucarida</taxon>
        <taxon>Decapoda</taxon>
        <taxon>Pleocyemata</taxon>
        <taxon>Astacidea</taxon>
        <taxon>Nephropoidea</taxon>
        <taxon>Nephropidae</taxon>
        <taxon>Homarus</taxon>
    </lineage>
</organism>
<feature type="compositionally biased region" description="Basic and acidic residues" evidence="7">
    <location>
        <begin position="1391"/>
        <end position="1411"/>
    </location>
</feature>
<keyword evidence="11" id="KW-1185">Reference proteome</keyword>
<sequence length="1765" mass="204479">EQELLVEVESPRVGLPQRYYFFVFTCDIQPLRTMDDDCEIVGELKPTVISPLMKSLKQSRLPFAPLDSKTPQKTTISPNQKKRRLSGSSVSASSRKTARSEKKQKTTKQKKVKGNETKEDNLKQNRKRSRNTLVEKKLESRENEEKARGRSCKMTSDDEVSSSVDDDVEVPKAKKKPAEVVQKRLATFLCKKPTQQAEISTSTEDPSNAETGGSTTEDVDKIKKTRSEKCVVLKNGNNSDESEEIEINGRKEELHHSSKGEEKNTDGDKANKATDKEILTRETAKNDTGEKKAAATAKKSLETGDNDVQCLEVSGEREKTERIDTRAEKSLPEEKTGKTGKGRVNIKKLDKGKEKKQLKGNVRKGKQSQTRTIMKVKMFGKMTERRMNKKEKEGELENKRPQVKKGEKEEEKDGVEKEKEGNIIVKNKEEAENATEGEEIKKRKEEGTKEENEVKNGREKEQENEAKGEEKELEKQEENEEQEKREENDEKEKREEKELEKQEENEEQEKREENDEKEKGEEKELEKQEENEEQEKREENDEKEKREEKELEKQEENEEQENGTHLCKGEVRNNMNEECEMKEKENEDMEVVKVDDKVEVKDNVEKEDEKVEAEDEKVEEEEMEEKVEEEDGKEEKVEEEEKDEKVEEDEKEEKVKEEGEKEEKVEEEEMEEKVEEEDEKEEKVEEDEKEEKVEEDEKEEKVEEEDERRESGEEMKRVEEDEKEEKEKKVEEDEMEEKVEEDEMEEKVEEEKVEEEIGKEKKVEEDEMEEKVVEEDIGEEEDRKEEKVGEEDENEEKVGEEDEKEEKVEEEDIGEEMEDKEEEEDEDKEEEEDEDKVEEEEGEEDEVEEEEEGEEGKVEDDEEEDEEEEDKEKGTSEQTENGKEDTGDKDEHGEEKKTAARERDGTIKGRDNKKQPTKRTLKNKKEKCDASGGKKSLKNESNYTIMSFLSKVAAKPTTEINEKSKSENNGRAEDEAKEGEDEETDDIEMVDEDNVSEDMDASRNDEEEEDMEDDVPGTTAESEFSSPSSKPVVSGLKVVSAVKPKKLTPKQLEKEVERLLKKEEREKKRLEREKKKQEELAEKERVRKEKEEERLKQKEEREKLKDAKRQKREEELQRKEEEKRQKEEEKKQKDKAKQVKEKENDKLKNRFASFFVAKKRDIGEMEEESDNGLFMQFRVKEDMRLAPIKRSHLSEDQQMELDSVISSEPSSIRETYLNILKTGSYVMQRCEQTWPPEDKKDEVDDDIEVIEYDDDEGLDNMDGMIEDVVAGKTEGKHVKAKLLSFCENRRPAYWGTWSKKSSTVSARRPLAKDQIFDYEYDSDDDWEEEEAGESLSDSEGEEKEGEEKEEEGDGDQYEVDNDFFVPHGYLSDDEGRSDEEGAQEESVVEDDGTKNKEKLKQKQAEFEEEMKKKTRHLKPRVLGCLWMADKNNNRAYDQLMKLLSPHKVVNLCSRLPIDIRRRGSLPAVVKDQNPEDEPFQDDKTGGKPKYFKTFPEEAIPHLIRLLHGNRNGKIFLSREFSDYWRKKDLEDDNDETTTTMMPSGGYFIAKKKVESKIKELGRWRKCIDEGPLHKVMMYVPKVVREQYGLGDLSLPNTWNYINKPKERREVNHEDLESVEEGTKTGKLTPITAFAKKLPQTPVSTLNSPAAASTSATPQTSKADKGSPNSGLAVASSPVTTVNSPSCTSPSALIKNPTGKPTPTIKKRGYIFSSPRGQEVTAQQASFASFFKKPEEKFSTEPSADSKKEERSKDGQENEFVCITLE</sequence>
<keyword evidence="2" id="KW-0235">DNA replication</keyword>
<feature type="compositionally biased region" description="Basic and acidic residues" evidence="7">
    <location>
        <begin position="1731"/>
        <end position="1755"/>
    </location>
</feature>
<feature type="region of interest" description="Disordered" evidence="7">
    <location>
        <begin position="1319"/>
        <end position="1412"/>
    </location>
</feature>
<evidence type="ECO:0000256" key="5">
    <source>
        <dbReference type="ARBA" id="ARBA00023204"/>
    </source>
</evidence>
<feature type="compositionally biased region" description="Acidic residues" evidence="7">
    <location>
        <begin position="732"/>
        <end position="754"/>
    </location>
</feature>
<evidence type="ECO:0000256" key="4">
    <source>
        <dbReference type="ARBA" id="ARBA00023186"/>
    </source>
</evidence>
<feature type="compositionally biased region" description="Acidic residues" evidence="7">
    <location>
        <begin position="665"/>
        <end position="707"/>
    </location>
</feature>
<dbReference type="Proteomes" id="UP000747542">
    <property type="component" value="Unassembled WGS sequence"/>
</dbReference>
<dbReference type="GO" id="GO:0033186">
    <property type="term" value="C:CAF-1 complex"/>
    <property type="evidence" value="ECO:0007669"/>
    <property type="project" value="TreeGrafter"/>
</dbReference>
<feature type="region of interest" description="Disordered" evidence="7">
    <location>
        <begin position="1638"/>
        <end position="1707"/>
    </location>
</feature>
<reference evidence="10" key="1">
    <citation type="journal article" date="2021" name="Sci. Adv.">
        <title>The American lobster genome reveals insights on longevity, neural, and immune adaptations.</title>
        <authorList>
            <person name="Polinski J.M."/>
            <person name="Zimin A.V."/>
            <person name="Clark K.F."/>
            <person name="Kohn A.B."/>
            <person name="Sadowski N."/>
            <person name="Timp W."/>
            <person name="Ptitsyn A."/>
            <person name="Khanna P."/>
            <person name="Romanova D.Y."/>
            <person name="Williams P."/>
            <person name="Greenwood S.J."/>
            <person name="Moroz L.L."/>
            <person name="Walt D.R."/>
            <person name="Bodnar A.G."/>
        </authorList>
    </citation>
    <scope>NUCLEOTIDE SEQUENCE</scope>
    <source>
        <strain evidence="10">GMGI-L3</strain>
    </source>
</reference>
<feature type="compositionally biased region" description="Basic and acidic residues" evidence="7">
    <location>
        <begin position="218"/>
        <end position="231"/>
    </location>
</feature>
<name>A0A8J5JUC8_HOMAM</name>
<evidence type="ECO:0000313" key="11">
    <source>
        <dbReference type="Proteomes" id="UP000747542"/>
    </source>
</evidence>
<proteinExistence type="predicted"/>
<feature type="compositionally biased region" description="Basic and acidic residues" evidence="7">
    <location>
        <begin position="708"/>
        <end position="731"/>
    </location>
</feature>
<accession>A0A8J5JUC8</accession>
<evidence type="ECO:0000313" key="10">
    <source>
        <dbReference type="EMBL" id="KAG7161234.1"/>
    </source>
</evidence>
<feature type="compositionally biased region" description="Basic and acidic residues" evidence="7">
    <location>
        <begin position="579"/>
        <end position="609"/>
    </location>
</feature>
<feature type="compositionally biased region" description="Polar residues" evidence="7">
    <location>
        <begin position="1019"/>
        <end position="1031"/>
    </location>
</feature>
<comment type="caution">
    <text evidence="10">The sequence shown here is derived from an EMBL/GenBank/DDBJ whole genome shotgun (WGS) entry which is preliminary data.</text>
</comment>
<feature type="domain" description="Chromatin assembly factor 1 subunit A dimerization" evidence="9">
    <location>
        <begin position="1281"/>
        <end position="1351"/>
    </location>
</feature>
<feature type="compositionally biased region" description="Basic and acidic residues" evidence="7">
    <location>
        <begin position="1051"/>
        <end position="1144"/>
    </location>
</feature>
<feature type="compositionally biased region" description="Low complexity" evidence="7">
    <location>
        <begin position="1643"/>
        <end position="1660"/>
    </location>
</feature>
<keyword evidence="3" id="KW-0227">DNA damage</keyword>
<evidence type="ECO:0000256" key="1">
    <source>
        <dbReference type="ARBA" id="ARBA00004123"/>
    </source>
</evidence>
<comment type="subcellular location">
    <subcellularLocation>
        <location evidence="1">Nucleus</location>
    </subcellularLocation>
</comment>
<feature type="non-terminal residue" evidence="10">
    <location>
        <position position="1765"/>
    </location>
</feature>
<evidence type="ECO:0000256" key="6">
    <source>
        <dbReference type="ARBA" id="ARBA00023242"/>
    </source>
</evidence>
<feature type="region of interest" description="Disordered" evidence="7">
    <location>
        <begin position="63"/>
        <end position="178"/>
    </location>
</feature>
<dbReference type="Pfam" id="PF11600">
    <property type="entry name" value="CAF1A_acidic"/>
    <property type="match status" value="1"/>
</dbReference>
<feature type="compositionally biased region" description="Basic residues" evidence="7">
    <location>
        <begin position="915"/>
        <end position="925"/>
    </location>
</feature>
<feature type="compositionally biased region" description="Basic and acidic residues" evidence="7">
    <location>
        <begin position="755"/>
        <end position="764"/>
    </location>
</feature>
<evidence type="ECO:0000256" key="2">
    <source>
        <dbReference type="ARBA" id="ARBA00022705"/>
    </source>
</evidence>
<dbReference type="PANTHER" id="PTHR15272">
    <property type="entry name" value="CHROMATIN ASSEMBLY FACTOR 1 SUBUNIT A CAF-1 SUBUNIT A"/>
    <property type="match status" value="1"/>
</dbReference>
<feature type="compositionally biased region" description="Acidic residues" evidence="7">
    <location>
        <begin position="1319"/>
        <end position="1361"/>
    </location>
</feature>
<dbReference type="GO" id="GO:0006281">
    <property type="term" value="P:DNA repair"/>
    <property type="evidence" value="ECO:0007669"/>
    <property type="project" value="UniProtKB-KW"/>
</dbReference>
<feature type="domain" description="Chromatin assembly factor 1 p150 subunit acidic region" evidence="8">
    <location>
        <begin position="1048"/>
        <end position="1184"/>
    </location>
</feature>
<feature type="compositionally biased region" description="Basic and acidic residues" evidence="7">
    <location>
        <begin position="247"/>
        <end position="293"/>
    </location>
</feature>
<keyword evidence="5" id="KW-0234">DNA repair</keyword>
<feature type="compositionally biased region" description="Basic and acidic residues" evidence="7">
    <location>
        <begin position="652"/>
        <end position="664"/>
    </location>
</feature>
<feature type="compositionally biased region" description="Polar residues" evidence="7">
    <location>
        <begin position="193"/>
        <end position="216"/>
    </location>
</feature>
<keyword evidence="4" id="KW-0143">Chaperone</keyword>
<dbReference type="InterPro" id="IPR022043">
    <property type="entry name" value="CAF1A_DD"/>
</dbReference>
<feature type="compositionally biased region" description="Acidic residues" evidence="7">
    <location>
        <begin position="157"/>
        <end position="168"/>
    </location>
</feature>
<dbReference type="GO" id="GO:0006260">
    <property type="term" value="P:DNA replication"/>
    <property type="evidence" value="ECO:0007669"/>
    <property type="project" value="UniProtKB-KW"/>
</dbReference>
<gene>
    <name evidence="10" type="primary">Chaf1a-a-L</name>
    <name evidence="10" type="ORF">Hamer_G016289</name>
</gene>
<dbReference type="Pfam" id="PF12253">
    <property type="entry name" value="CAF1A_dimeriz"/>
    <property type="match status" value="1"/>
</dbReference>
<feature type="compositionally biased region" description="Basic and acidic residues" evidence="7">
    <location>
        <begin position="113"/>
        <end position="123"/>
    </location>
</feature>
<feature type="compositionally biased region" description="Acidic residues" evidence="7">
    <location>
        <begin position="1371"/>
        <end position="1390"/>
    </location>
</feature>
<dbReference type="EMBL" id="JAHLQT010029607">
    <property type="protein sequence ID" value="KAG7161234.1"/>
    <property type="molecule type" value="Genomic_DNA"/>
</dbReference>
<feature type="compositionally biased region" description="Basic and acidic residues" evidence="7">
    <location>
        <begin position="133"/>
        <end position="148"/>
    </location>
</feature>
<feature type="compositionally biased region" description="Basic and acidic residues" evidence="7">
    <location>
        <begin position="960"/>
        <end position="974"/>
    </location>
</feature>
<evidence type="ECO:0000259" key="9">
    <source>
        <dbReference type="Pfam" id="PF12253"/>
    </source>
</evidence>
<dbReference type="PANTHER" id="PTHR15272:SF0">
    <property type="entry name" value="CHROMATIN ASSEMBLY FACTOR 1 SUBUNIT A"/>
    <property type="match status" value="1"/>
</dbReference>
<dbReference type="InterPro" id="IPR021644">
    <property type="entry name" value="CAF-1_p150_acidic"/>
</dbReference>
<feature type="compositionally biased region" description="Acidic residues" evidence="7">
    <location>
        <begin position="610"/>
        <end position="651"/>
    </location>
</feature>